<evidence type="ECO:0000313" key="2">
    <source>
        <dbReference type="Proteomes" id="UP000298030"/>
    </source>
</evidence>
<reference evidence="1 2" key="1">
    <citation type="journal article" date="2019" name="Nat. Ecol. Evol.">
        <title>Megaphylogeny resolves global patterns of mushroom evolution.</title>
        <authorList>
            <person name="Varga T."/>
            <person name="Krizsan K."/>
            <person name="Foldi C."/>
            <person name="Dima B."/>
            <person name="Sanchez-Garcia M."/>
            <person name="Sanchez-Ramirez S."/>
            <person name="Szollosi G.J."/>
            <person name="Szarkandi J.G."/>
            <person name="Papp V."/>
            <person name="Albert L."/>
            <person name="Andreopoulos W."/>
            <person name="Angelini C."/>
            <person name="Antonin V."/>
            <person name="Barry K.W."/>
            <person name="Bougher N.L."/>
            <person name="Buchanan P."/>
            <person name="Buyck B."/>
            <person name="Bense V."/>
            <person name="Catcheside P."/>
            <person name="Chovatia M."/>
            <person name="Cooper J."/>
            <person name="Damon W."/>
            <person name="Desjardin D."/>
            <person name="Finy P."/>
            <person name="Geml J."/>
            <person name="Haridas S."/>
            <person name="Hughes K."/>
            <person name="Justo A."/>
            <person name="Karasinski D."/>
            <person name="Kautmanova I."/>
            <person name="Kiss B."/>
            <person name="Kocsube S."/>
            <person name="Kotiranta H."/>
            <person name="LaButti K.M."/>
            <person name="Lechner B.E."/>
            <person name="Liimatainen K."/>
            <person name="Lipzen A."/>
            <person name="Lukacs Z."/>
            <person name="Mihaltcheva S."/>
            <person name="Morgado L.N."/>
            <person name="Niskanen T."/>
            <person name="Noordeloos M.E."/>
            <person name="Ohm R.A."/>
            <person name="Ortiz-Santana B."/>
            <person name="Ovrebo C."/>
            <person name="Racz N."/>
            <person name="Riley R."/>
            <person name="Savchenko A."/>
            <person name="Shiryaev A."/>
            <person name="Soop K."/>
            <person name="Spirin V."/>
            <person name="Szebenyi C."/>
            <person name="Tomsovsky M."/>
            <person name="Tulloss R.E."/>
            <person name="Uehling J."/>
            <person name="Grigoriev I.V."/>
            <person name="Vagvolgyi C."/>
            <person name="Papp T."/>
            <person name="Martin F.M."/>
            <person name="Miettinen O."/>
            <person name="Hibbett D.S."/>
            <person name="Nagy L.G."/>
        </authorList>
    </citation>
    <scope>NUCLEOTIDE SEQUENCE [LARGE SCALE GENOMIC DNA]</scope>
    <source>
        <strain evidence="1 2">FP101781</strain>
    </source>
</reference>
<evidence type="ECO:0000313" key="1">
    <source>
        <dbReference type="EMBL" id="TEB24249.1"/>
    </source>
</evidence>
<organism evidence="1 2">
    <name type="scientific">Coprinellus micaceus</name>
    <name type="common">Glistening ink-cap mushroom</name>
    <name type="synonym">Coprinus micaceus</name>
    <dbReference type="NCBI Taxonomy" id="71717"/>
    <lineage>
        <taxon>Eukaryota</taxon>
        <taxon>Fungi</taxon>
        <taxon>Dikarya</taxon>
        <taxon>Basidiomycota</taxon>
        <taxon>Agaricomycotina</taxon>
        <taxon>Agaricomycetes</taxon>
        <taxon>Agaricomycetidae</taxon>
        <taxon>Agaricales</taxon>
        <taxon>Agaricineae</taxon>
        <taxon>Psathyrellaceae</taxon>
        <taxon>Coprinellus</taxon>
    </lineage>
</organism>
<proteinExistence type="predicted"/>
<dbReference type="Proteomes" id="UP000298030">
    <property type="component" value="Unassembled WGS sequence"/>
</dbReference>
<dbReference type="AlphaFoldDB" id="A0A4Y7SSL1"/>
<gene>
    <name evidence="1" type="ORF">FA13DRAFT_1323522</name>
</gene>
<protein>
    <recommendedName>
        <fullName evidence="3">WD40 repeat-like protein</fullName>
    </recommendedName>
</protein>
<dbReference type="EMBL" id="QPFP01000068">
    <property type="protein sequence ID" value="TEB24249.1"/>
    <property type="molecule type" value="Genomic_DNA"/>
</dbReference>
<evidence type="ECO:0008006" key="3">
    <source>
        <dbReference type="Google" id="ProtNLM"/>
    </source>
</evidence>
<dbReference type="OrthoDB" id="3145038at2759"/>
<accession>A0A4Y7SSL1</accession>
<name>A0A4Y7SSL1_COPMI</name>
<sequence length="220" mass="25588">MDSMTLDELRRSAMGPRRLYQKIAKSIRMQEPLQPSSNRLILEHEEETTHARIHIVPGGRYLLASTDYSITLWDLGSPYMEQCSPRILHTLQFKARVSDVSSPVIYKTNLLRFTAQVEMMGSQPFRLQVYEVGPLPENHPFRLIGELEIARHGYNFHVEVVELYNDGRLAFYFWSTVPHERRIVVWDFSKSLLSSLHWYPTGSSWSSRPSRVSHSPCIVR</sequence>
<keyword evidence="2" id="KW-1185">Reference proteome</keyword>
<comment type="caution">
    <text evidence="1">The sequence shown here is derived from an EMBL/GenBank/DDBJ whole genome shotgun (WGS) entry which is preliminary data.</text>
</comment>